<organism evidence="3 4">
    <name type="scientific">Defluviimonas salinarum</name>
    <dbReference type="NCBI Taxonomy" id="2992147"/>
    <lineage>
        <taxon>Bacteria</taxon>
        <taxon>Pseudomonadati</taxon>
        <taxon>Pseudomonadota</taxon>
        <taxon>Alphaproteobacteria</taxon>
        <taxon>Rhodobacterales</taxon>
        <taxon>Paracoccaceae</taxon>
        <taxon>Albidovulum</taxon>
    </lineage>
</organism>
<dbReference type="InterPro" id="IPR002347">
    <property type="entry name" value="SDR_fam"/>
</dbReference>
<dbReference type="Gene3D" id="3.40.50.720">
    <property type="entry name" value="NAD(P)-binding Rossmann-like Domain"/>
    <property type="match status" value="1"/>
</dbReference>
<evidence type="ECO:0000313" key="4">
    <source>
        <dbReference type="Proteomes" id="UP001207582"/>
    </source>
</evidence>
<reference evidence="3 4" key="1">
    <citation type="submission" date="2022-10" db="EMBL/GenBank/DDBJ databases">
        <title>Defluviimonas sp. CAU 1641 isolated from mud.</title>
        <authorList>
            <person name="Kim W."/>
        </authorList>
    </citation>
    <scope>NUCLEOTIDE SEQUENCE [LARGE SCALE GENOMIC DNA]</scope>
    <source>
        <strain evidence="3 4">CAU 1641</strain>
    </source>
</reference>
<keyword evidence="4" id="KW-1185">Reference proteome</keyword>
<dbReference type="InterPro" id="IPR036291">
    <property type="entry name" value="NAD(P)-bd_dom_sf"/>
</dbReference>
<comment type="caution">
    <text evidence="3">The sequence shown here is derived from an EMBL/GenBank/DDBJ whole genome shotgun (WGS) entry which is preliminary data.</text>
</comment>
<name>A0ABT3IZN2_9RHOB</name>
<evidence type="ECO:0000256" key="1">
    <source>
        <dbReference type="ARBA" id="ARBA00006484"/>
    </source>
</evidence>
<keyword evidence="2" id="KW-0560">Oxidoreductase</keyword>
<dbReference type="SUPFAM" id="SSF51735">
    <property type="entry name" value="NAD(P)-binding Rossmann-fold domains"/>
    <property type="match status" value="1"/>
</dbReference>
<dbReference type="CDD" id="cd05233">
    <property type="entry name" value="SDR_c"/>
    <property type="match status" value="1"/>
</dbReference>
<dbReference type="RefSeq" id="WP_264771216.1">
    <property type="nucleotide sequence ID" value="NZ_JAPDOG010000003.1"/>
</dbReference>
<proteinExistence type="inferred from homology"/>
<dbReference type="PANTHER" id="PTHR44196">
    <property type="entry name" value="DEHYDROGENASE/REDUCTASE SDR FAMILY MEMBER 7B"/>
    <property type="match status" value="1"/>
</dbReference>
<dbReference type="Pfam" id="PF00106">
    <property type="entry name" value="adh_short"/>
    <property type="match status" value="1"/>
</dbReference>
<dbReference type="PANTHER" id="PTHR44196:SF4">
    <property type="entry name" value="SHORT CHAIN DEHYDROGENASE"/>
    <property type="match status" value="1"/>
</dbReference>
<dbReference type="Proteomes" id="UP001207582">
    <property type="component" value="Unassembled WGS sequence"/>
</dbReference>
<evidence type="ECO:0000256" key="2">
    <source>
        <dbReference type="ARBA" id="ARBA00023002"/>
    </source>
</evidence>
<sequence length="221" mass="22971">MTVASDPTTKPLALVTGASRGLGFALAAALAEAGWHVLAVARTSGGLEELDDRIQTAGGSATLAPMDVTDDKAMAHLAASIAHRWGKLGLWVHAAIHAAPLSPAGHIAAKDMDKSIACNLRATATLTPLLEPLLRAAEGTALFLDDPRGGEKFFGAYGATKAAQIALARSWQAETAKIGPRVVIETPRPMATATRARFFPGEDRASLADIHEEAARLLAAL</sequence>
<protein>
    <submittedName>
        <fullName evidence="3">SDR family oxidoreductase</fullName>
    </submittedName>
</protein>
<accession>A0ABT3IZN2</accession>
<dbReference type="EMBL" id="JAPDOG010000003">
    <property type="protein sequence ID" value="MCW3780888.1"/>
    <property type="molecule type" value="Genomic_DNA"/>
</dbReference>
<evidence type="ECO:0000313" key="3">
    <source>
        <dbReference type="EMBL" id="MCW3780888.1"/>
    </source>
</evidence>
<comment type="similarity">
    <text evidence="1">Belongs to the short-chain dehydrogenases/reductases (SDR) family.</text>
</comment>
<dbReference type="PRINTS" id="PR00081">
    <property type="entry name" value="GDHRDH"/>
</dbReference>
<gene>
    <name evidence="3" type="ORF">OM960_04740</name>
</gene>